<dbReference type="GO" id="GO:0005829">
    <property type="term" value="C:cytosol"/>
    <property type="evidence" value="ECO:0007669"/>
    <property type="project" value="TreeGrafter"/>
</dbReference>
<keyword evidence="3" id="KW-1185">Reference proteome</keyword>
<name>A0A1W2E9E7_9BACT</name>
<dbReference type="Proteomes" id="UP000192418">
    <property type="component" value="Unassembled WGS sequence"/>
</dbReference>
<gene>
    <name evidence="2" type="ORF">SAMN02746065_12721</name>
</gene>
<sequence length="149" mass="16842">MSEKLEILKKSTVFSSLAPADFKVLESLMEKHTIQEGETLATAKERATRFFILSSGTLLIAMDEGNAVVVDRPGDFIGMELLSSKGKYINTVTALENGDVFAIKRDDFLDLIQEDSLPAETIMQHWNSFLEEKFPFVEQKETPDMAYHY</sequence>
<dbReference type="Pfam" id="PF00027">
    <property type="entry name" value="cNMP_binding"/>
    <property type="match status" value="1"/>
</dbReference>
<dbReference type="InterPro" id="IPR014710">
    <property type="entry name" value="RmlC-like_jellyroll"/>
</dbReference>
<dbReference type="SMART" id="SM00100">
    <property type="entry name" value="cNMP"/>
    <property type="match status" value="1"/>
</dbReference>
<dbReference type="AlphaFoldDB" id="A0A1W2E9E7"/>
<reference evidence="2 3" key="1">
    <citation type="submission" date="2017-04" db="EMBL/GenBank/DDBJ databases">
        <authorList>
            <person name="Afonso C.L."/>
            <person name="Miller P.J."/>
            <person name="Scott M.A."/>
            <person name="Spackman E."/>
            <person name="Goraichik I."/>
            <person name="Dimitrov K.M."/>
            <person name="Suarez D.L."/>
            <person name="Swayne D.E."/>
        </authorList>
    </citation>
    <scope>NUCLEOTIDE SEQUENCE [LARGE SCALE GENOMIC DNA]</scope>
    <source>
        <strain evidence="2 3">DSM 3385</strain>
    </source>
</reference>
<dbReference type="EMBL" id="FWXY01000027">
    <property type="protein sequence ID" value="SMD06361.1"/>
    <property type="molecule type" value="Genomic_DNA"/>
</dbReference>
<dbReference type="Gene3D" id="2.60.120.10">
    <property type="entry name" value="Jelly Rolls"/>
    <property type="match status" value="1"/>
</dbReference>
<dbReference type="InterPro" id="IPR000595">
    <property type="entry name" value="cNMP-bd_dom"/>
</dbReference>
<dbReference type="SUPFAM" id="SSF51206">
    <property type="entry name" value="cAMP-binding domain-like"/>
    <property type="match status" value="1"/>
</dbReference>
<dbReference type="PANTHER" id="PTHR24567">
    <property type="entry name" value="CRP FAMILY TRANSCRIPTIONAL REGULATORY PROTEIN"/>
    <property type="match status" value="1"/>
</dbReference>
<dbReference type="PROSITE" id="PS50042">
    <property type="entry name" value="CNMP_BINDING_3"/>
    <property type="match status" value="1"/>
</dbReference>
<accession>A0A1W2E9E7</accession>
<evidence type="ECO:0000313" key="3">
    <source>
        <dbReference type="Proteomes" id="UP000192418"/>
    </source>
</evidence>
<dbReference type="CDD" id="cd00038">
    <property type="entry name" value="CAP_ED"/>
    <property type="match status" value="1"/>
</dbReference>
<evidence type="ECO:0000313" key="2">
    <source>
        <dbReference type="EMBL" id="SMD06361.1"/>
    </source>
</evidence>
<evidence type="ECO:0000259" key="1">
    <source>
        <dbReference type="PROSITE" id="PS50042"/>
    </source>
</evidence>
<dbReference type="GO" id="GO:0003700">
    <property type="term" value="F:DNA-binding transcription factor activity"/>
    <property type="evidence" value="ECO:0007669"/>
    <property type="project" value="TreeGrafter"/>
</dbReference>
<dbReference type="OrthoDB" id="5420264at2"/>
<protein>
    <submittedName>
        <fullName evidence="2">Cyclic nucleotide-binding domain-containing protein</fullName>
    </submittedName>
</protein>
<dbReference type="STRING" id="1121400.SAMN02746065_12721"/>
<dbReference type="InterPro" id="IPR018490">
    <property type="entry name" value="cNMP-bd_dom_sf"/>
</dbReference>
<dbReference type="RefSeq" id="WP_084071393.1">
    <property type="nucleotide sequence ID" value="NZ_FWXY01000027.1"/>
</dbReference>
<dbReference type="InterPro" id="IPR050397">
    <property type="entry name" value="Env_Response_Regulators"/>
</dbReference>
<organism evidence="2 3">
    <name type="scientific">Desulfocicer vacuolatum DSM 3385</name>
    <dbReference type="NCBI Taxonomy" id="1121400"/>
    <lineage>
        <taxon>Bacteria</taxon>
        <taxon>Pseudomonadati</taxon>
        <taxon>Thermodesulfobacteriota</taxon>
        <taxon>Desulfobacteria</taxon>
        <taxon>Desulfobacterales</taxon>
        <taxon>Desulfobacteraceae</taxon>
        <taxon>Desulfocicer</taxon>
    </lineage>
</organism>
<dbReference type="PANTHER" id="PTHR24567:SF26">
    <property type="entry name" value="REGULATORY PROTEIN YEIL"/>
    <property type="match status" value="1"/>
</dbReference>
<feature type="domain" description="Cyclic nucleotide-binding" evidence="1">
    <location>
        <begin position="13"/>
        <end position="112"/>
    </location>
</feature>
<proteinExistence type="predicted"/>